<dbReference type="GO" id="GO:0006412">
    <property type="term" value="P:translation"/>
    <property type="evidence" value="ECO:0007669"/>
    <property type="project" value="InterPro"/>
</dbReference>
<dbReference type="Proteomes" id="UP001202328">
    <property type="component" value="Unassembled WGS sequence"/>
</dbReference>
<evidence type="ECO:0000256" key="2">
    <source>
        <dbReference type="ARBA" id="ARBA00023274"/>
    </source>
</evidence>
<dbReference type="AlphaFoldDB" id="A0AAD4T823"/>
<dbReference type="GO" id="GO:1990904">
    <property type="term" value="C:ribonucleoprotein complex"/>
    <property type="evidence" value="ECO:0007669"/>
    <property type="project" value="UniProtKB-KW"/>
</dbReference>
<dbReference type="GO" id="GO:0005840">
    <property type="term" value="C:ribosome"/>
    <property type="evidence" value="ECO:0007669"/>
    <property type="project" value="UniProtKB-KW"/>
</dbReference>
<sequence>MAAQEENSTSDDVSMLLKLKKFNKSQVVETYRKKYAVKRKAIGIWGCKDCTASAWHFKKSQGCGAAGTSNNFCNGKVIDAQHFAAAAVA</sequence>
<gene>
    <name evidence="3" type="ORF">MKW98_009104</name>
</gene>
<reference evidence="3" key="1">
    <citation type="submission" date="2022-04" db="EMBL/GenBank/DDBJ databases">
        <title>A functionally conserved STORR gene fusion in Papaver species that diverged 16.8 million years ago.</title>
        <authorList>
            <person name="Catania T."/>
        </authorList>
    </citation>
    <scope>NUCLEOTIDE SEQUENCE</scope>
    <source>
        <strain evidence="3">S-188037</strain>
    </source>
</reference>
<evidence type="ECO:0000313" key="3">
    <source>
        <dbReference type="EMBL" id="KAI3941894.1"/>
    </source>
</evidence>
<comment type="caution">
    <text evidence="3">The sequence shown here is derived from an EMBL/GenBank/DDBJ whole genome shotgun (WGS) entry which is preliminary data.</text>
</comment>
<protein>
    <submittedName>
        <fullName evidence="3">Uncharacterized protein</fullName>
    </submittedName>
</protein>
<keyword evidence="1" id="KW-0689">Ribosomal protein</keyword>
<keyword evidence="4" id="KW-1185">Reference proteome</keyword>
<accession>A0AAD4T823</accession>
<evidence type="ECO:0000256" key="1">
    <source>
        <dbReference type="ARBA" id="ARBA00022980"/>
    </source>
</evidence>
<dbReference type="SUPFAM" id="SSF57829">
    <property type="entry name" value="Zn-binding ribosomal proteins"/>
    <property type="match status" value="1"/>
</dbReference>
<dbReference type="GO" id="GO:0003735">
    <property type="term" value="F:structural constituent of ribosome"/>
    <property type="evidence" value="ECO:0007669"/>
    <property type="project" value="InterPro"/>
</dbReference>
<keyword evidence="2" id="KW-0687">Ribonucleoprotein</keyword>
<organism evidence="3 4">
    <name type="scientific">Papaver atlanticum</name>
    <dbReference type="NCBI Taxonomy" id="357466"/>
    <lineage>
        <taxon>Eukaryota</taxon>
        <taxon>Viridiplantae</taxon>
        <taxon>Streptophyta</taxon>
        <taxon>Embryophyta</taxon>
        <taxon>Tracheophyta</taxon>
        <taxon>Spermatophyta</taxon>
        <taxon>Magnoliopsida</taxon>
        <taxon>Ranunculales</taxon>
        <taxon>Papaveraceae</taxon>
        <taxon>Papaveroideae</taxon>
        <taxon>Papaver</taxon>
    </lineage>
</organism>
<dbReference type="EMBL" id="JAJJMB010004763">
    <property type="protein sequence ID" value="KAI3941894.1"/>
    <property type="molecule type" value="Genomic_DNA"/>
</dbReference>
<name>A0AAD4T823_9MAGN</name>
<dbReference type="InterPro" id="IPR011332">
    <property type="entry name" value="Ribosomal_zn-bd"/>
</dbReference>
<proteinExistence type="predicted"/>
<dbReference type="Gene3D" id="2.20.25.30">
    <property type="match status" value="1"/>
</dbReference>
<evidence type="ECO:0000313" key="4">
    <source>
        <dbReference type="Proteomes" id="UP001202328"/>
    </source>
</evidence>
<dbReference type="InterPro" id="IPR011331">
    <property type="entry name" value="Ribosomal_eL37/eL43"/>
</dbReference>